<comment type="similarity">
    <text evidence="2">Belongs to the glycosyl hydrolase 20 family.</text>
</comment>
<name>A0AAF0C1X0_9GAMM</name>
<dbReference type="PROSITE" id="PS51257">
    <property type="entry name" value="PROKAR_LIPOPROTEIN"/>
    <property type="match status" value="1"/>
</dbReference>
<dbReference type="InterPro" id="IPR008965">
    <property type="entry name" value="CBM2/CBM3_carb-bd_dom_sf"/>
</dbReference>
<dbReference type="Gene3D" id="2.60.40.290">
    <property type="match status" value="1"/>
</dbReference>
<dbReference type="InterPro" id="IPR029018">
    <property type="entry name" value="Hex-like_dom2"/>
</dbReference>
<dbReference type="PANTHER" id="PTHR22600">
    <property type="entry name" value="BETA-HEXOSAMINIDASE"/>
    <property type="match status" value="1"/>
</dbReference>
<dbReference type="InterPro" id="IPR025705">
    <property type="entry name" value="Beta_hexosaminidase_sua/sub"/>
</dbReference>
<dbReference type="InterPro" id="IPR015883">
    <property type="entry name" value="Glyco_hydro_20_cat"/>
</dbReference>
<dbReference type="GO" id="GO:0016020">
    <property type="term" value="C:membrane"/>
    <property type="evidence" value="ECO:0007669"/>
    <property type="project" value="TreeGrafter"/>
</dbReference>
<dbReference type="Pfam" id="PF03173">
    <property type="entry name" value="CHB_HEX"/>
    <property type="match status" value="1"/>
</dbReference>
<dbReference type="GO" id="GO:0004563">
    <property type="term" value="F:beta-N-acetylhexosaminidase activity"/>
    <property type="evidence" value="ECO:0007669"/>
    <property type="project" value="UniProtKB-EC"/>
</dbReference>
<proteinExistence type="inferred from homology"/>
<evidence type="ECO:0000256" key="4">
    <source>
        <dbReference type="ARBA" id="ARBA00022801"/>
    </source>
</evidence>
<gene>
    <name evidence="10" type="ORF">SG35_018960</name>
</gene>
<dbReference type="CDD" id="cd02847">
    <property type="entry name" value="E_set_Chitobiase_C"/>
    <property type="match status" value="1"/>
</dbReference>
<keyword evidence="11" id="KW-1185">Reference proteome</keyword>
<dbReference type="SUPFAM" id="SSF81296">
    <property type="entry name" value="E set domains"/>
    <property type="match status" value="1"/>
</dbReference>
<dbReference type="SMART" id="SM01081">
    <property type="entry name" value="CHB_HEX"/>
    <property type="match status" value="1"/>
</dbReference>
<organism evidence="10 11">
    <name type="scientific">Thalassomonas actiniarum</name>
    <dbReference type="NCBI Taxonomy" id="485447"/>
    <lineage>
        <taxon>Bacteria</taxon>
        <taxon>Pseudomonadati</taxon>
        <taxon>Pseudomonadota</taxon>
        <taxon>Gammaproteobacteria</taxon>
        <taxon>Alteromonadales</taxon>
        <taxon>Colwelliaceae</taxon>
        <taxon>Thalassomonas</taxon>
    </lineage>
</organism>
<dbReference type="EC" id="3.2.1.52" evidence="3"/>
<reference evidence="10 11" key="2">
    <citation type="journal article" date="2022" name="Mar. Drugs">
        <title>Bioassay-Guided Fractionation Leads to the Detection of Cholic Acid Generated by the Rare Thalassomonas sp.</title>
        <authorList>
            <person name="Pheiffer F."/>
            <person name="Schneider Y.K."/>
            <person name="Hansen E.H."/>
            <person name="Andersen J.H."/>
            <person name="Isaksson J."/>
            <person name="Busche T."/>
            <person name="R C."/>
            <person name="Kalinowski J."/>
            <person name="Zyl L.V."/>
            <person name="Trindade M."/>
        </authorList>
    </citation>
    <scope>NUCLEOTIDE SEQUENCE [LARGE SCALE GENOMIC DNA]</scope>
    <source>
        <strain evidence="10 11">A5K-106</strain>
    </source>
</reference>
<dbReference type="PANTHER" id="PTHR22600:SF57">
    <property type="entry name" value="BETA-N-ACETYLHEXOSAMINIDASE"/>
    <property type="match status" value="1"/>
</dbReference>
<keyword evidence="4" id="KW-0378">Hydrolase</keyword>
<evidence type="ECO:0000256" key="2">
    <source>
        <dbReference type="ARBA" id="ARBA00006285"/>
    </source>
</evidence>
<dbReference type="Pfam" id="PF00728">
    <property type="entry name" value="Glyco_hydro_20"/>
    <property type="match status" value="1"/>
</dbReference>
<accession>A0AAF0C1X0</accession>
<dbReference type="Gene3D" id="3.30.379.10">
    <property type="entry name" value="Chitobiase/beta-hexosaminidase domain 2-like"/>
    <property type="match status" value="1"/>
</dbReference>
<evidence type="ECO:0000256" key="8">
    <source>
        <dbReference type="PIRSR" id="PIRSR625705-1"/>
    </source>
</evidence>
<dbReference type="InterPro" id="IPR014756">
    <property type="entry name" value="Ig_E-set"/>
</dbReference>
<dbReference type="Gene3D" id="2.60.40.10">
    <property type="entry name" value="Immunoglobulins"/>
    <property type="match status" value="1"/>
</dbReference>
<dbReference type="InterPro" id="IPR012291">
    <property type="entry name" value="CBM2_carb-bd_dom_sf"/>
</dbReference>
<evidence type="ECO:0000256" key="3">
    <source>
        <dbReference type="ARBA" id="ARBA00012663"/>
    </source>
</evidence>
<evidence type="ECO:0000313" key="10">
    <source>
        <dbReference type="EMBL" id="WDD97388.1"/>
    </source>
</evidence>
<reference evidence="10 11" key="1">
    <citation type="journal article" date="2015" name="Genome Announc.">
        <title>Draft Genome Sequences of Marine Isolates of Thalassomonas viridans and Thalassomonas actiniarum.</title>
        <authorList>
            <person name="Olonade I."/>
            <person name="van Zyl L.J."/>
            <person name="Trindade M."/>
        </authorList>
    </citation>
    <scope>NUCLEOTIDE SEQUENCE [LARGE SCALE GENOMIC DNA]</scope>
    <source>
        <strain evidence="10 11">A5K-106</strain>
    </source>
</reference>
<evidence type="ECO:0000256" key="5">
    <source>
        <dbReference type="ARBA" id="ARBA00023295"/>
    </source>
</evidence>
<dbReference type="SUPFAM" id="SSF55545">
    <property type="entry name" value="beta-N-acetylhexosaminidase-like domain"/>
    <property type="match status" value="1"/>
</dbReference>
<evidence type="ECO:0000256" key="7">
    <source>
        <dbReference type="ARBA" id="ARBA00033000"/>
    </source>
</evidence>
<sequence>MKNSLLIFLMLVLSACGQSKQGSADSAPAVSSQAGFSLQQPTQADLNRIARQLEIKYRLVTNIPGKHCDKEQADGNCFEVELSFTAKEAISVNNWFIYFSQIAPVQSFESEEFAIKHLNGDLHRISLKDNFSGFKAGERKTLLFRANFWMVSESDALPNYMVYSEQLQARIIASTRPETDPETGLELLPFVEPIDDLDKQFKKNKQDATKWLSSSDLYQRNLALGETRPDVSRVIIPTPKHITYAKDKTTGKQRLLDIRRGVKVDFGPLDKKSVNAAVKRLENLGISFNNSGVPLNLKVKADEAKIIGSYSLNITSGAINISGVDANGVFNGLQSLASLLTLGANELPELFIEDEPHYGFRGLMVDVARNFHSKAFILDLLDQMAAYKLNKLHLHLGDDEGWRLEIPGLPELTDIGGKRCFDPREQDCLIPQLGAGPDPKSGVNGYYSVADYQEILMAASERFIQVIPSLDMPGHSRAAIKAMTARYNKYQALEEFDKASQFQLHEVEDTSKYSSVQFYHDNTINVCLESSYAFVKEVMTQVQAMHKQAGQPIRRYHIGADETAGAWTESPACKAFIRSNNSGITKTDELGAYFIERVAGILADLDIETAAWSDGLSHTRKENMPSVVQANAWGLLPWEGHKQAHELANRNWQVVISTPDVMYFDFPYEADPKEHGYYWASRHTNTEKIFQFMPDNLPVHAEFWFDREENPFVSDDTFVKDARGKLVSMPLEKGRKFLGLQGQLWSENTRSDDLAEHKIFPRLLALAERAWHLPEWAVPYNYQGFKYSRETQVFDEQRRKRRDSDWALFANTLGQKEFAKLELSDISYRLPTVGAKIDNGHLWANIAFPGLGIEYKLAGKNWQLYTGPVPLGYVEDNAQGNAEAAEVQVRSVSNNGKRRGRTTAVR</sequence>
<dbReference type="AlphaFoldDB" id="A0AAF0C1X0"/>
<evidence type="ECO:0000256" key="6">
    <source>
        <dbReference type="ARBA" id="ARBA00030512"/>
    </source>
</evidence>
<dbReference type="GO" id="GO:0005975">
    <property type="term" value="P:carbohydrate metabolic process"/>
    <property type="evidence" value="ECO:0007669"/>
    <property type="project" value="InterPro"/>
</dbReference>
<feature type="domain" description="Chitobiase/beta-hexosaminidases N-terminal" evidence="9">
    <location>
        <begin position="51"/>
        <end position="216"/>
    </location>
</feature>
<dbReference type="EMBL" id="CP059735">
    <property type="protein sequence ID" value="WDD97388.1"/>
    <property type="molecule type" value="Genomic_DNA"/>
</dbReference>
<feature type="active site" description="Proton donor" evidence="8">
    <location>
        <position position="562"/>
    </location>
</feature>
<dbReference type="SUPFAM" id="SSF49384">
    <property type="entry name" value="Carbohydrate-binding domain"/>
    <property type="match status" value="1"/>
</dbReference>
<dbReference type="InterPro" id="IPR004867">
    <property type="entry name" value="CHB_C_dom"/>
</dbReference>
<dbReference type="PRINTS" id="PR00738">
    <property type="entry name" value="GLHYDRLASE20"/>
</dbReference>
<dbReference type="Pfam" id="PF03174">
    <property type="entry name" value="CHB_HEX_C"/>
    <property type="match status" value="1"/>
</dbReference>
<dbReference type="RefSeq" id="WP_044833581.1">
    <property type="nucleotide sequence ID" value="NZ_CP059735.1"/>
</dbReference>
<dbReference type="Pfam" id="PF02838">
    <property type="entry name" value="Glyco_hydro_20b"/>
    <property type="match status" value="1"/>
</dbReference>
<evidence type="ECO:0000259" key="9">
    <source>
        <dbReference type="SMART" id="SM01081"/>
    </source>
</evidence>
<evidence type="ECO:0000256" key="1">
    <source>
        <dbReference type="ARBA" id="ARBA00001231"/>
    </source>
</evidence>
<protein>
    <recommendedName>
        <fullName evidence="3">beta-N-acetylhexosaminidase</fullName>
        <ecNumber evidence="3">3.2.1.52</ecNumber>
    </recommendedName>
    <alternativeName>
        <fullName evidence="6">Beta-N-acetylhexosaminidase</fullName>
    </alternativeName>
    <alternativeName>
        <fullName evidence="7">N-acetyl-beta-glucosaminidase</fullName>
    </alternativeName>
</protein>
<dbReference type="GO" id="GO:0030247">
    <property type="term" value="F:polysaccharide binding"/>
    <property type="evidence" value="ECO:0007669"/>
    <property type="project" value="InterPro"/>
</dbReference>
<dbReference type="GO" id="GO:0030203">
    <property type="term" value="P:glycosaminoglycan metabolic process"/>
    <property type="evidence" value="ECO:0007669"/>
    <property type="project" value="TreeGrafter"/>
</dbReference>
<keyword evidence="5" id="KW-0326">Glycosidase</keyword>
<dbReference type="SUPFAM" id="SSF51445">
    <property type="entry name" value="(Trans)glycosidases"/>
    <property type="match status" value="1"/>
</dbReference>
<evidence type="ECO:0000313" key="11">
    <source>
        <dbReference type="Proteomes" id="UP000032568"/>
    </source>
</evidence>
<dbReference type="InterPro" id="IPR013783">
    <property type="entry name" value="Ig-like_fold"/>
</dbReference>
<dbReference type="Gene3D" id="3.20.20.80">
    <property type="entry name" value="Glycosidases"/>
    <property type="match status" value="1"/>
</dbReference>
<dbReference type="Proteomes" id="UP000032568">
    <property type="component" value="Chromosome"/>
</dbReference>
<dbReference type="InterPro" id="IPR015882">
    <property type="entry name" value="HEX_bac_N"/>
</dbReference>
<comment type="catalytic activity">
    <reaction evidence="1">
        <text>Hydrolysis of terminal non-reducing N-acetyl-D-hexosamine residues in N-acetyl-beta-D-hexosaminides.</text>
        <dbReference type="EC" id="3.2.1.52"/>
    </reaction>
</comment>
<dbReference type="InterPro" id="IPR004866">
    <property type="entry name" value="CHB/HEX_N_dom"/>
</dbReference>
<dbReference type="KEGG" id="tact:SG35_018960"/>
<dbReference type="InterPro" id="IPR017853">
    <property type="entry name" value="GH"/>
</dbReference>